<keyword evidence="3" id="KW-1185">Reference proteome</keyword>
<keyword evidence="1" id="KW-0732">Signal</keyword>
<comment type="caution">
    <text evidence="2">The sequence shown here is derived from an EMBL/GenBank/DDBJ whole genome shotgun (WGS) entry which is preliminary data.</text>
</comment>
<sequence length="105" mass="12069">MTAAALAIFLVLSIALTAFFMYADRDGYSVFSGLAKNHERFLSFRWKASIWNEGDVLHALVVYLRYYKLRGVELVMGSNLDSTKFIRFCQVRREPEPQCGAHERS</sequence>
<organism evidence="2 3">
    <name type="scientific">Amblyomma americanum</name>
    <name type="common">Lone star tick</name>
    <dbReference type="NCBI Taxonomy" id="6943"/>
    <lineage>
        <taxon>Eukaryota</taxon>
        <taxon>Metazoa</taxon>
        <taxon>Ecdysozoa</taxon>
        <taxon>Arthropoda</taxon>
        <taxon>Chelicerata</taxon>
        <taxon>Arachnida</taxon>
        <taxon>Acari</taxon>
        <taxon>Parasitiformes</taxon>
        <taxon>Ixodida</taxon>
        <taxon>Ixodoidea</taxon>
        <taxon>Ixodidae</taxon>
        <taxon>Amblyomminae</taxon>
        <taxon>Amblyomma</taxon>
    </lineage>
</organism>
<evidence type="ECO:0000313" key="2">
    <source>
        <dbReference type="EMBL" id="KAK8757014.1"/>
    </source>
</evidence>
<accession>A0AAQ4D3H4</accession>
<proteinExistence type="predicted"/>
<dbReference type="Proteomes" id="UP001321473">
    <property type="component" value="Unassembled WGS sequence"/>
</dbReference>
<reference evidence="2 3" key="1">
    <citation type="journal article" date="2023" name="Arcadia Sci">
        <title>De novo assembly of a long-read Amblyomma americanum tick genome.</title>
        <authorList>
            <person name="Chou S."/>
            <person name="Poskanzer K.E."/>
            <person name="Rollins M."/>
            <person name="Thuy-Boun P.S."/>
        </authorList>
    </citation>
    <scope>NUCLEOTIDE SEQUENCE [LARGE SCALE GENOMIC DNA]</scope>
    <source>
        <strain evidence="2">F_SG_1</strain>
        <tissue evidence="2">Salivary glands</tissue>
    </source>
</reference>
<evidence type="ECO:0008006" key="4">
    <source>
        <dbReference type="Google" id="ProtNLM"/>
    </source>
</evidence>
<name>A0AAQ4D3H4_AMBAM</name>
<dbReference type="AlphaFoldDB" id="A0AAQ4D3H4"/>
<gene>
    <name evidence="2" type="ORF">V5799_000284</name>
</gene>
<feature type="signal peptide" evidence="1">
    <location>
        <begin position="1"/>
        <end position="18"/>
    </location>
</feature>
<dbReference type="EMBL" id="JARKHS020035672">
    <property type="protein sequence ID" value="KAK8757014.1"/>
    <property type="molecule type" value="Genomic_DNA"/>
</dbReference>
<protein>
    <recommendedName>
        <fullName evidence="4">Secreted protein</fullName>
    </recommendedName>
</protein>
<evidence type="ECO:0000313" key="3">
    <source>
        <dbReference type="Proteomes" id="UP001321473"/>
    </source>
</evidence>
<feature type="chain" id="PRO_5042935775" description="Secreted protein" evidence="1">
    <location>
        <begin position="19"/>
        <end position="105"/>
    </location>
</feature>
<evidence type="ECO:0000256" key="1">
    <source>
        <dbReference type="SAM" id="SignalP"/>
    </source>
</evidence>